<accession>A0ABD0VMH3</accession>
<dbReference type="AlphaFoldDB" id="A0ABD0VMH3"/>
<evidence type="ECO:0000313" key="3">
    <source>
        <dbReference type="Proteomes" id="UP001552299"/>
    </source>
</evidence>
<feature type="region of interest" description="Disordered" evidence="1">
    <location>
        <begin position="54"/>
        <end position="87"/>
    </location>
</feature>
<organism evidence="2 3">
    <name type="scientific">Dendrobium thyrsiflorum</name>
    <name type="common">Pinecone-like raceme dendrobium</name>
    <name type="synonym">Orchid</name>
    <dbReference type="NCBI Taxonomy" id="117978"/>
    <lineage>
        <taxon>Eukaryota</taxon>
        <taxon>Viridiplantae</taxon>
        <taxon>Streptophyta</taxon>
        <taxon>Embryophyta</taxon>
        <taxon>Tracheophyta</taxon>
        <taxon>Spermatophyta</taxon>
        <taxon>Magnoliopsida</taxon>
        <taxon>Liliopsida</taxon>
        <taxon>Asparagales</taxon>
        <taxon>Orchidaceae</taxon>
        <taxon>Epidendroideae</taxon>
        <taxon>Malaxideae</taxon>
        <taxon>Dendrobiinae</taxon>
        <taxon>Dendrobium</taxon>
    </lineage>
</organism>
<name>A0ABD0VMH3_DENTH</name>
<dbReference type="EMBL" id="JANQDX010000005">
    <property type="protein sequence ID" value="KAL0923966.1"/>
    <property type="molecule type" value="Genomic_DNA"/>
</dbReference>
<comment type="caution">
    <text evidence="2">The sequence shown here is derived from an EMBL/GenBank/DDBJ whole genome shotgun (WGS) entry which is preliminary data.</text>
</comment>
<evidence type="ECO:0000313" key="2">
    <source>
        <dbReference type="EMBL" id="KAL0923966.1"/>
    </source>
</evidence>
<protein>
    <submittedName>
        <fullName evidence="2">Uncharacterized protein</fullName>
    </submittedName>
</protein>
<feature type="compositionally biased region" description="Polar residues" evidence="1">
    <location>
        <begin position="55"/>
        <end position="74"/>
    </location>
</feature>
<reference evidence="2 3" key="1">
    <citation type="journal article" date="2024" name="Plant Biotechnol. J.">
        <title>Dendrobium thyrsiflorum genome and its molecular insights into genes involved in important horticultural traits.</title>
        <authorList>
            <person name="Chen B."/>
            <person name="Wang J.Y."/>
            <person name="Zheng P.J."/>
            <person name="Li K.L."/>
            <person name="Liang Y.M."/>
            <person name="Chen X.F."/>
            <person name="Zhang C."/>
            <person name="Zhao X."/>
            <person name="He X."/>
            <person name="Zhang G.Q."/>
            <person name="Liu Z.J."/>
            <person name="Xu Q."/>
        </authorList>
    </citation>
    <scope>NUCLEOTIDE SEQUENCE [LARGE SCALE GENOMIC DNA]</scope>
    <source>
        <strain evidence="2">GZMU011</strain>
    </source>
</reference>
<evidence type="ECO:0000256" key="1">
    <source>
        <dbReference type="SAM" id="MobiDB-lite"/>
    </source>
</evidence>
<proteinExistence type="predicted"/>
<sequence length="285" mass="32084">MVLTRIVLFNRLISSRTIPISLDPISHLSFCPVFVVDPSPFLLNKRVFSLAAADSNPTKPKSLSSIFSNPSADSQSKKLPCPNDANAKKEKIDENKLQQIGRSFRFCSLQEKKFPEELSPEAALLLKRLQEELYLKLEPGKIPANLPSRHLLRLAAEKLGQRHQEIAKWLSGSHLKKVALLGCPSVERKTVFASKRLRSFFCIQEDIICRGCKLKTYCKFVNQKVDKVDRVILADVMRLLTILAFDAVPQQLSVPSDVKLSVHKLLKEAINLILCLCGRLNEEAK</sequence>
<gene>
    <name evidence="2" type="ORF">M5K25_004756</name>
</gene>
<dbReference type="Proteomes" id="UP001552299">
    <property type="component" value="Unassembled WGS sequence"/>
</dbReference>
<keyword evidence="3" id="KW-1185">Reference proteome</keyword>